<gene>
    <name evidence="2" type="ORF">SAMN05421879_101654</name>
</gene>
<dbReference type="AlphaFoldDB" id="A0A285VG40"/>
<evidence type="ECO:0000313" key="2">
    <source>
        <dbReference type="EMBL" id="SOC52538.1"/>
    </source>
</evidence>
<dbReference type="Proteomes" id="UP000219688">
    <property type="component" value="Unassembled WGS sequence"/>
</dbReference>
<name>A0A285VG40_9MICO</name>
<accession>A0A285VG40</accession>
<feature type="region of interest" description="Disordered" evidence="1">
    <location>
        <begin position="1"/>
        <end position="27"/>
    </location>
</feature>
<evidence type="ECO:0008006" key="4">
    <source>
        <dbReference type="Google" id="ProtNLM"/>
    </source>
</evidence>
<feature type="compositionally biased region" description="Pro residues" evidence="1">
    <location>
        <begin position="1"/>
        <end position="10"/>
    </location>
</feature>
<keyword evidence="3" id="KW-1185">Reference proteome</keyword>
<dbReference type="RefSeq" id="WP_097186805.1">
    <property type="nucleotide sequence ID" value="NZ_OBQK01000001.1"/>
</dbReference>
<dbReference type="EMBL" id="OBQK01000001">
    <property type="protein sequence ID" value="SOC52538.1"/>
    <property type="molecule type" value="Genomic_DNA"/>
</dbReference>
<dbReference type="InterPro" id="IPR036249">
    <property type="entry name" value="Thioredoxin-like_sf"/>
</dbReference>
<organism evidence="2 3">
    <name type="scientific">Ornithinimicrobium cerasi</name>
    <dbReference type="NCBI Taxonomy" id="2248773"/>
    <lineage>
        <taxon>Bacteria</taxon>
        <taxon>Bacillati</taxon>
        <taxon>Actinomycetota</taxon>
        <taxon>Actinomycetes</taxon>
        <taxon>Micrococcales</taxon>
        <taxon>Ornithinimicrobiaceae</taxon>
        <taxon>Ornithinimicrobium</taxon>
    </lineage>
</organism>
<evidence type="ECO:0000256" key="1">
    <source>
        <dbReference type="SAM" id="MobiDB-lite"/>
    </source>
</evidence>
<proteinExistence type="predicted"/>
<evidence type="ECO:0000313" key="3">
    <source>
        <dbReference type="Proteomes" id="UP000219688"/>
    </source>
</evidence>
<reference evidence="3" key="1">
    <citation type="submission" date="2017-08" db="EMBL/GenBank/DDBJ databases">
        <authorList>
            <person name="Varghese N."/>
            <person name="Submissions S."/>
        </authorList>
    </citation>
    <scope>NUCLEOTIDE SEQUENCE [LARGE SCALE GENOMIC DNA]</scope>
    <source>
        <strain evidence="3">USBA17B2</strain>
    </source>
</reference>
<dbReference type="Gene3D" id="3.40.30.10">
    <property type="entry name" value="Glutaredoxin"/>
    <property type="match status" value="1"/>
</dbReference>
<dbReference type="InterPro" id="IPR009737">
    <property type="entry name" value="Aim32/Apd1-like"/>
</dbReference>
<dbReference type="CDD" id="cd03062">
    <property type="entry name" value="TRX_Fd_Sucrase"/>
    <property type="match status" value="1"/>
</dbReference>
<protein>
    <recommendedName>
        <fullName evidence="4">Sucrase/ferredoxin-like</fullName>
    </recommendedName>
</protein>
<dbReference type="SUPFAM" id="SSF52833">
    <property type="entry name" value="Thioredoxin-like"/>
    <property type="match status" value="1"/>
</dbReference>
<sequence length="320" mass="33630">MPLPADPLPAVPCSTAARERQDPMLGTAPPQRRFLLVEADGGWGFGGFPELPLPEDVKDEVVARADAVGARVMLVRRPGRHSSTVCSLRAWCVIDTTAPAGGRVTWGTWAYPAELLGALDRLEELASGGGKGSLASSQARDEPLVLVCTHGKKDPCCAVRGRPVAQALARRWPEETWECSHTGGDRFAANVLLLPDGAAYGGLDVETALAAVEAHRRGEPGTAYLRGAVGWPRPVQAAVVAVHDQLGPLPWGSVRPSGTAPAVAGAGEVAATTVTLGLEDGRRVAVDVTEHRRPEARLTCRTAGASRSQVPVPGRVRVLD</sequence>
<dbReference type="Pfam" id="PF06999">
    <property type="entry name" value="Suc_Fer-like"/>
    <property type="match status" value="1"/>
</dbReference>